<dbReference type="EMBL" id="CAJOBA010076979">
    <property type="protein sequence ID" value="CAF4422597.1"/>
    <property type="molecule type" value="Genomic_DNA"/>
</dbReference>
<feature type="region of interest" description="Disordered" evidence="1">
    <location>
        <begin position="36"/>
        <end position="55"/>
    </location>
</feature>
<name>A0A8S2G2U4_9BILA</name>
<dbReference type="EMBL" id="CAJNOK010052796">
    <property type="protein sequence ID" value="CAF1609346.1"/>
    <property type="molecule type" value="Genomic_DNA"/>
</dbReference>
<gene>
    <name evidence="3" type="ORF">OVA965_LOCUS42572</name>
    <name evidence="4" type="ORF">TMI583_LOCUS44522</name>
</gene>
<evidence type="ECO:0000259" key="2">
    <source>
        <dbReference type="PROSITE" id="PS51486"/>
    </source>
</evidence>
<evidence type="ECO:0000313" key="5">
    <source>
        <dbReference type="Proteomes" id="UP000677228"/>
    </source>
</evidence>
<protein>
    <recommendedName>
        <fullName evidence="2">REKLES domain-containing protein</fullName>
    </recommendedName>
</protein>
<organism evidence="3 5">
    <name type="scientific">Didymodactylos carnosus</name>
    <dbReference type="NCBI Taxonomy" id="1234261"/>
    <lineage>
        <taxon>Eukaryota</taxon>
        <taxon>Metazoa</taxon>
        <taxon>Spiralia</taxon>
        <taxon>Gnathifera</taxon>
        <taxon>Rotifera</taxon>
        <taxon>Eurotatoria</taxon>
        <taxon>Bdelloidea</taxon>
        <taxon>Philodinida</taxon>
        <taxon>Philodinidae</taxon>
        <taxon>Didymodactylos</taxon>
    </lineage>
</organism>
<dbReference type="PROSITE" id="PS51486">
    <property type="entry name" value="REKLES"/>
    <property type="match status" value="1"/>
</dbReference>
<dbReference type="AlphaFoldDB" id="A0A8S2G2U4"/>
<accession>A0A8S2G2U4</accession>
<evidence type="ECO:0000313" key="3">
    <source>
        <dbReference type="EMBL" id="CAF1609346.1"/>
    </source>
</evidence>
<feature type="domain" description="REKLES" evidence="2">
    <location>
        <begin position="37"/>
        <end position="113"/>
    </location>
</feature>
<dbReference type="Proteomes" id="UP000677228">
    <property type="component" value="Unassembled WGS sequence"/>
</dbReference>
<sequence length="113" mass="12354">HVAFAAAHPFFISRDNGMNNEARAFEEVTKAFERAKRSLSPSPTKREENCSPVKKVSTGEKIISTTSNNSGLSAFTKLKIIAKDNSDQQEKSITISVEVNGISYQGTLYANSI</sequence>
<feature type="non-terminal residue" evidence="3">
    <location>
        <position position="1"/>
    </location>
</feature>
<reference evidence="3" key="1">
    <citation type="submission" date="2021-02" db="EMBL/GenBank/DDBJ databases">
        <authorList>
            <person name="Nowell W R."/>
        </authorList>
    </citation>
    <scope>NUCLEOTIDE SEQUENCE</scope>
</reference>
<dbReference type="InterPro" id="IPR023334">
    <property type="entry name" value="REKLES_domain"/>
</dbReference>
<dbReference type="Proteomes" id="UP000682733">
    <property type="component" value="Unassembled WGS sequence"/>
</dbReference>
<comment type="caution">
    <text evidence="3">The sequence shown here is derived from an EMBL/GenBank/DDBJ whole genome shotgun (WGS) entry which is preliminary data.</text>
</comment>
<evidence type="ECO:0000256" key="1">
    <source>
        <dbReference type="SAM" id="MobiDB-lite"/>
    </source>
</evidence>
<proteinExistence type="predicted"/>
<evidence type="ECO:0000313" key="4">
    <source>
        <dbReference type="EMBL" id="CAF4422597.1"/>
    </source>
</evidence>